<protein>
    <submittedName>
        <fullName evidence="1">Uncharacterized protein</fullName>
    </submittedName>
</protein>
<dbReference type="AlphaFoldDB" id="X1JFA3"/>
<organism evidence="1">
    <name type="scientific">marine sediment metagenome</name>
    <dbReference type="NCBI Taxonomy" id="412755"/>
    <lineage>
        <taxon>unclassified sequences</taxon>
        <taxon>metagenomes</taxon>
        <taxon>ecological metagenomes</taxon>
    </lineage>
</organism>
<dbReference type="EMBL" id="BARU01042953">
    <property type="protein sequence ID" value="GAH76984.1"/>
    <property type="molecule type" value="Genomic_DNA"/>
</dbReference>
<accession>X1JFA3</accession>
<name>X1JFA3_9ZZZZ</name>
<evidence type="ECO:0000313" key="1">
    <source>
        <dbReference type="EMBL" id="GAH76984.1"/>
    </source>
</evidence>
<gene>
    <name evidence="1" type="ORF">S03H2_65879</name>
</gene>
<reference evidence="1" key="1">
    <citation type="journal article" date="2014" name="Front. Microbiol.">
        <title>High frequency of phylogenetically diverse reductive dehalogenase-homologous genes in deep subseafloor sedimentary metagenomes.</title>
        <authorList>
            <person name="Kawai M."/>
            <person name="Futagami T."/>
            <person name="Toyoda A."/>
            <person name="Takaki Y."/>
            <person name="Nishi S."/>
            <person name="Hori S."/>
            <person name="Arai W."/>
            <person name="Tsubouchi T."/>
            <person name="Morono Y."/>
            <person name="Uchiyama I."/>
            <person name="Ito T."/>
            <person name="Fujiyama A."/>
            <person name="Inagaki F."/>
            <person name="Takami H."/>
        </authorList>
    </citation>
    <scope>NUCLEOTIDE SEQUENCE</scope>
    <source>
        <strain evidence="1">Expedition CK06-06</strain>
    </source>
</reference>
<feature type="non-terminal residue" evidence="1">
    <location>
        <position position="37"/>
    </location>
</feature>
<proteinExistence type="predicted"/>
<sequence length="37" mass="4468">MAFNRMGYDRNDIERCMRHYGVSYEEAKIGLEQGYYT</sequence>
<comment type="caution">
    <text evidence="1">The sequence shown here is derived from an EMBL/GenBank/DDBJ whole genome shotgun (WGS) entry which is preliminary data.</text>
</comment>